<organism evidence="2 3">
    <name type="scientific">Chiloscyllium punctatum</name>
    <name type="common">Brownbanded bambooshark</name>
    <name type="synonym">Hemiscyllium punctatum</name>
    <dbReference type="NCBI Taxonomy" id="137246"/>
    <lineage>
        <taxon>Eukaryota</taxon>
        <taxon>Metazoa</taxon>
        <taxon>Chordata</taxon>
        <taxon>Craniata</taxon>
        <taxon>Vertebrata</taxon>
        <taxon>Chondrichthyes</taxon>
        <taxon>Elasmobranchii</taxon>
        <taxon>Galeomorphii</taxon>
        <taxon>Galeoidea</taxon>
        <taxon>Orectolobiformes</taxon>
        <taxon>Hemiscylliidae</taxon>
        <taxon>Chiloscyllium</taxon>
    </lineage>
</organism>
<accession>A0A401TIN7</accession>
<keyword evidence="1" id="KW-0472">Membrane</keyword>
<dbReference type="OrthoDB" id="537032at2759"/>
<keyword evidence="3" id="KW-1185">Reference proteome</keyword>
<evidence type="ECO:0000313" key="3">
    <source>
        <dbReference type="Proteomes" id="UP000287033"/>
    </source>
</evidence>
<protein>
    <submittedName>
        <fullName evidence="2">Uncharacterized protein</fullName>
    </submittedName>
</protein>
<feature type="non-terminal residue" evidence="2">
    <location>
        <position position="83"/>
    </location>
</feature>
<name>A0A401TIN7_CHIPU</name>
<dbReference type="STRING" id="137246.A0A401TIN7"/>
<comment type="caution">
    <text evidence="2">The sequence shown here is derived from an EMBL/GenBank/DDBJ whole genome shotgun (WGS) entry which is preliminary data.</text>
</comment>
<keyword evidence="1" id="KW-1133">Transmembrane helix</keyword>
<dbReference type="Proteomes" id="UP000287033">
    <property type="component" value="Unassembled WGS sequence"/>
</dbReference>
<evidence type="ECO:0000313" key="2">
    <source>
        <dbReference type="EMBL" id="GCC42520.1"/>
    </source>
</evidence>
<dbReference type="EMBL" id="BEZZ01081263">
    <property type="protein sequence ID" value="GCC42520.1"/>
    <property type="molecule type" value="Genomic_DNA"/>
</dbReference>
<feature type="transmembrane region" description="Helical" evidence="1">
    <location>
        <begin position="53"/>
        <end position="73"/>
    </location>
</feature>
<keyword evidence="1" id="KW-0812">Transmembrane</keyword>
<evidence type="ECO:0000256" key="1">
    <source>
        <dbReference type="SAM" id="Phobius"/>
    </source>
</evidence>
<proteinExistence type="predicted"/>
<gene>
    <name evidence="2" type="ORF">chiPu_0026508</name>
</gene>
<dbReference type="AlphaFoldDB" id="A0A401TIN7"/>
<sequence>MEAELQEQVVTMVQPMPGYGELLVKGFSRMNTAIAECTDCGFELSKRTLLENASLTATEGLFFLICAVAWTLLRKATSRYLFQ</sequence>
<reference evidence="2 3" key="1">
    <citation type="journal article" date="2018" name="Nat. Ecol. Evol.">
        <title>Shark genomes provide insights into elasmobranch evolution and the origin of vertebrates.</title>
        <authorList>
            <person name="Hara Y"/>
            <person name="Yamaguchi K"/>
            <person name="Onimaru K"/>
            <person name="Kadota M"/>
            <person name="Koyanagi M"/>
            <person name="Keeley SD"/>
            <person name="Tatsumi K"/>
            <person name="Tanaka K"/>
            <person name="Motone F"/>
            <person name="Kageyama Y"/>
            <person name="Nozu R"/>
            <person name="Adachi N"/>
            <person name="Nishimura O"/>
            <person name="Nakagawa R"/>
            <person name="Tanegashima C"/>
            <person name="Kiyatake I"/>
            <person name="Matsumoto R"/>
            <person name="Murakumo K"/>
            <person name="Nishida K"/>
            <person name="Terakita A"/>
            <person name="Kuratani S"/>
            <person name="Sato K"/>
            <person name="Hyodo S Kuraku.S."/>
        </authorList>
    </citation>
    <scope>NUCLEOTIDE SEQUENCE [LARGE SCALE GENOMIC DNA]</scope>
</reference>